<evidence type="ECO:0000313" key="3">
    <source>
        <dbReference type="Proteomes" id="UP000660262"/>
    </source>
</evidence>
<dbReference type="Proteomes" id="UP000660262">
    <property type="component" value="Unassembled WGS sequence"/>
</dbReference>
<dbReference type="OrthoDB" id="2020335at2759"/>
<feature type="region of interest" description="Disordered" evidence="1">
    <location>
        <begin position="1"/>
        <end position="23"/>
    </location>
</feature>
<protein>
    <recommendedName>
        <fullName evidence="4">Lipid-A-disaccharide synthase</fullName>
    </recommendedName>
</protein>
<sequence length="510" mass="54322">MFPAGSSSLALDEGPPSAHANTKAHRGGDVVIMTNGPGEVCSWVQAAATAIKDASDTDEHAHSNGVFAALAPCPHASGREVSALGKQKAIDGVAAPRQFLWLLLLGRAFFVVRQAAANVVARLMRRKVPAARARRLRQRGVVLFLGGDQMLAILLAWRLRYRCVLYAERAVLWPNLASAYVLRSRAQLAHVPARWRHKCHVSGDLLLALARKRESTAAQSTKRSSPSETIVGVLPGSKRAKLRIGAPFFLSSAASLMSQMSTDGVKPPRFVLPLAPTTTADDLQACLDDTTDDLAKRFGWLIGRARVEMFEADSDDVRERCGSYEHVGHVVADHRDGELVVELWAPSSDSGGVPPFELYASMDLALTTVGTNTAELGALGVPMVVCLPSHAIEDFRGAAGGLLGLLMQLPLGVGAAVARRVNLALLSQSGHLAWPNMWADAAGVTPPVPELVGRVSPEEVAESAASLLVDATARDSVRDALKRLASAQEEDTGEGGTPTQEVVRCVFAQM</sequence>
<reference evidence="2" key="1">
    <citation type="submission" date="2020-10" db="EMBL/GenBank/DDBJ databases">
        <title>Unveiling of a novel bifunctional photoreceptor, Dualchrome1, isolated from a cosmopolitan green alga.</title>
        <authorList>
            <person name="Suzuki S."/>
            <person name="Kawachi M."/>
        </authorList>
    </citation>
    <scope>NUCLEOTIDE SEQUENCE</scope>
    <source>
        <strain evidence="2">NIES 2893</strain>
    </source>
</reference>
<organism evidence="2 3">
    <name type="scientific">Pycnococcus provasolii</name>
    <dbReference type="NCBI Taxonomy" id="41880"/>
    <lineage>
        <taxon>Eukaryota</taxon>
        <taxon>Viridiplantae</taxon>
        <taxon>Chlorophyta</taxon>
        <taxon>Pseudoscourfieldiophyceae</taxon>
        <taxon>Pseudoscourfieldiales</taxon>
        <taxon>Pycnococcaceae</taxon>
        <taxon>Pycnococcus</taxon>
    </lineage>
</organism>
<dbReference type="InterPro" id="IPR003835">
    <property type="entry name" value="Glyco_trans_19"/>
</dbReference>
<evidence type="ECO:0008006" key="4">
    <source>
        <dbReference type="Google" id="ProtNLM"/>
    </source>
</evidence>
<dbReference type="AlphaFoldDB" id="A0A830HRM3"/>
<evidence type="ECO:0000256" key="1">
    <source>
        <dbReference type="SAM" id="MobiDB-lite"/>
    </source>
</evidence>
<gene>
    <name evidence="2" type="ORF">PPROV_000852900</name>
</gene>
<name>A0A830HRM3_9CHLO</name>
<dbReference type="GO" id="GO:0016020">
    <property type="term" value="C:membrane"/>
    <property type="evidence" value="ECO:0007669"/>
    <property type="project" value="GOC"/>
</dbReference>
<dbReference type="GO" id="GO:0008915">
    <property type="term" value="F:lipid-A-disaccharide synthase activity"/>
    <property type="evidence" value="ECO:0007669"/>
    <property type="project" value="InterPro"/>
</dbReference>
<dbReference type="EMBL" id="BNJQ01000026">
    <property type="protein sequence ID" value="GHP09794.1"/>
    <property type="molecule type" value="Genomic_DNA"/>
</dbReference>
<dbReference type="PANTHER" id="PTHR30372:SF5">
    <property type="entry name" value="LIPID-A-DISACCHARIDE SYNTHASE"/>
    <property type="match status" value="1"/>
</dbReference>
<dbReference type="GO" id="GO:0009245">
    <property type="term" value="P:lipid A biosynthetic process"/>
    <property type="evidence" value="ECO:0007669"/>
    <property type="project" value="InterPro"/>
</dbReference>
<comment type="caution">
    <text evidence="2">The sequence shown here is derived from an EMBL/GenBank/DDBJ whole genome shotgun (WGS) entry which is preliminary data.</text>
</comment>
<proteinExistence type="predicted"/>
<keyword evidence="3" id="KW-1185">Reference proteome</keyword>
<evidence type="ECO:0000313" key="2">
    <source>
        <dbReference type="EMBL" id="GHP09794.1"/>
    </source>
</evidence>
<dbReference type="PANTHER" id="PTHR30372">
    <property type="entry name" value="LIPID-A-DISACCHARIDE SYNTHASE"/>
    <property type="match status" value="1"/>
</dbReference>
<dbReference type="GO" id="GO:0005543">
    <property type="term" value="F:phospholipid binding"/>
    <property type="evidence" value="ECO:0007669"/>
    <property type="project" value="TreeGrafter"/>
</dbReference>
<accession>A0A830HRM3</accession>